<dbReference type="SUPFAM" id="SSF51556">
    <property type="entry name" value="Metallo-dependent hydrolases"/>
    <property type="match status" value="1"/>
</dbReference>
<sequence>MPLAIQRPVFQKQLELAAMNHKPVVLHVKGCERELLEGIHEFPDVHKLVHWYSSKRYLQQYLAVPNTWFSVGPDVFNDSAVQKVAQQVPAELIFIESDGLEGISWAQNKPLDEIDYWQTMQRLYDEVAHLRKLTAIELEQQIEQNWQQFFA</sequence>
<dbReference type="InterPro" id="IPR001130">
    <property type="entry name" value="TatD-like"/>
</dbReference>
<gene>
    <name evidence="1" type="ORF">HMPREF0501_01517</name>
</gene>
<dbReference type="HOGENOM" id="CLU_1692769_0_0_9"/>
<reference evidence="1 2" key="1">
    <citation type="submission" date="2009-06" db="EMBL/GenBank/DDBJ databases">
        <title>The Genome Sequence of Lactobacillus coleohominis strain 101-4-CHN.</title>
        <authorList>
            <consortium name="The Broad Institute Genome Sequencing Platform"/>
            <person name="Ward D."/>
            <person name="Young S.K."/>
            <person name="Zeng Q."/>
            <person name="Koehrsen M."/>
            <person name="Alvarado L."/>
            <person name="Berlin A."/>
            <person name="Borenstein D."/>
            <person name="Chen Z."/>
            <person name="Engels R."/>
            <person name="Freedman E."/>
            <person name="Gellesch M."/>
            <person name="Goldberg J."/>
            <person name="Griggs A."/>
            <person name="Gujja S."/>
            <person name="Heiman D."/>
            <person name="Hepburn T."/>
            <person name="Howarth C."/>
            <person name="Jen D."/>
            <person name="Larson L."/>
            <person name="Lewis B."/>
            <person name="Mehta T."/>
            <person name="Park D."/>
            <person name="Pearson M."/>
            <person name="Roberts A."/>
            <person name="Saif S."/>
            <person name="Shea T."/>
            <person name="Shenoy N."/>
            <person name="Sisk P."/>
            <person name="Stolte C."/>
            <person name="Sykes S."/>
            <person name="Walk T."/>
            <person name="White J."/>
            <person name="Yandava C."/>
            <person name="Liu Y."/>
            <person name="Xu Q."/>
            <person name="Lander E."/>
            <person name="Nusbaum C."/>
            <person name="Galagan J."/>
            <person name="Birren B."/>
        </authorList>
    </citation>
    <scope>NUCLEOTIDE SEQUENCE [LARGE SCALE GENOMIC DNA]</scope>
    <source>
        <strain evidence="1 2">101-4-CHN</strain>
    </source>
</reference>
<evidence type="ECO:0000313" key="1">
    <source>
        <dbReference type="EMBL" id="EEU29723.1"/>
    </source>
</evidence>
<dbReference type="EMBL" id="GG698806">
    <property type="protein sequence ID" value="EEU29723.1"/>
    <property type="molecule type" value="Genomic_DNA"/>
</dbReference>
<dbReference type="STRING" id="575594.HMPREF0501_01517"/>
<dbReference type="PANTHER" id="PTHR46124:SF2">
    <property type="entry name" value="D-AMINOACYL-TRNA DEACYLASE"/>
    <property type="match status" value="1"/>
</dbReference>
<dbReference type="Pfam" id="PF01026">
    <property type="entry name" value="TatD_DNase"/>
    <property type="match status" value="1"/>
</dbReference>
<keyword evidence="2" id="KW-1185">Reference proteome</keyword>
<name>C7XXH2_9LACO</name>
<protein>
    <recommendedName>
        <fullName evidence="3">Hydrolase, TatD family</fullName>
    </recommendedName>
</protein>
<dbReference type="eggNOG" id="COG0084">
    <property type="taxonomic scope" value="Bacteria"/>
</dbReference>
<dbReference type="GO" id="GO:0016788">
    <property type="term" value="F:hydrolase activity, acting on ester bonds"/>
    <property type="evidence" value="ECO:0007669"/>
    <property type="project" value="InterPro"/>
</dbReference>
<accession>C7XXH2</accession>
<organism evidence="1 2">
    <name type="scientific">Limosilactobacillus coleohominis 101-4-CHN</name>
    <dbReference type="NCBI Taxonomy" id="575594"/>
    <lineage>
        <taxon>Bacteria</taxon>
        <taxon>Bacillati</taxon>
        <taxon>Bacillota</taxon>
        <taxon>Bacilli</taxon>
        <taxon>Lactobacillales</taxon>
        <taxon>Lactobacillaceae</taxon>
        <taxon>Limosilactobacillus</taxon>
    </lineage>
</organism>
<dbReference type="Proteomes" id="UP000003987">
    <property type="component" value="Unassembled WGS sequence"/>
</dbReference>
<evidence type="ECO:0008006" key="3">
    <source>
        <dbReference type="Google" id="ProtNLM"/>
    </source>
</evidence>
<evidence type="ECO:0000313" key="2">
    <source>
        <dbReference type="Proteomes" id="UP000003987"/>
    </source>
</evidence>
<proteinExistence type="predicted"/>
<dbReference type="PANTHER" id="PTHR46124">
    <property type="entry name" value="D-AMINOACYL-TRNA DEACYLASE"/>
    <property type="match status" value="1"/>
</dbReference>
<dbReference type="OrthoDB" id="9810005at2"/>
<dbReference type="InterPro" id="IPR032466">
    <property type="entry name" value="Metal_Hydrolase"/>
</dbReference>
<dbReference type="Gene3D" id="3.20.20.140">
    <property type="entry name" value="Metal-dependent hydrolases"/>
    <property type="match status" value="1"/>
</dbReference>
<dbReference type="AlphaFoldDB" id="C7XXH2"/>